<dbReference type="PANTHER" id="PTHR32305">
    <property type="match status" value="1"/>
</dbReference>
<feature type="domain" description="PA14" evidence="4">
    <location>
        <begin position="1133"/>
        <end position="1276"/>
    </location>
</feature>
<evidence type="ECO:0000259" key="4">
    <source>
        <dbReference type="PROSITE" id="PS51820"/>
    </source>
</evidence>
<protein>
    <submittedName>
        <fullName evidence="5">RHS repeat-associated protein</fullName>
    </submittedName>
</protein>
<comment type="caution">
    <text evidence="5">The sequence shown here is derived from an EMBL/GenBank/DDBJ whole genome shotgun (WGS) entry which is preliminary data.</text>
</comment>
<dbReference type="NCBIfam" id="TIGR03696">
    <property type="entry name" value="Rhs_assc_core"/>
    <property type="match status" value="1"/>
</dbReference>
<proteinExistence type="predicted"/>
<feature type="transmembrane region" description="Helical" evidence="2">
    <location>
        <begin position="1934"/>
        <end position="1958"/>
    </location>
</feature>
<dbReference type="InterPro" id="IPR050708">
    <property type="entry name" value="T6SS_VgrG/RHS"/>
</dbReference>
<keyword evidence="6" id="KW-1185">Reference proteome</keyword>
<evidence type="ECO:0000313" key="5">
    <source>
        <dbReference type="EMBL" id="RLK60779.1"/>
    </source>
</evidence>
<gene>
    <name evidence="5" type="ORF">CLV68_1292</name>
</gene>
<dbReference type="InterPro" id="IPR006530">
    <property type="entry name" value="YD"/>
</dbReference>
<feature type="compositionally biased region" description="Low complexity" evidence="1">
    <location>
        <begin position="1317"/>
        <end position="1326"/>
    </location>
</feature>
<keyword evidence="2" id="KW-0472">Membrane</keyword>
<dbReference type="InterPro" id="IPR037524">
    <property type="entry name" value="PA14/GLEYA"/>
</dbReference>
<feature type="region of interest" description="Disordered" evidence="1">
    <location>
        <begin position="50"/>
        <end position="84"/>
    </location>
</feature>
<feature type="region of interest" description="Disordered" evidence="1">
    <location>
        <begin position="1279"/>
        <end position="1326"/>
    </location>
</feature>
<dbReference type="Gene3D" id="2.180.10.10">
    <property type="entry name" value="RHS repeat-associated core"/>
    <property type="match status" value="1"/>
</dbReference>
<dbReference type="EMBL" id="RCDD01000001">
    <property type="protein sequence ID" value="RLK60779.1"/>
    <property type="molecule type" value="Genomic_DNA"/>
</dbReference>
<feature type="signal peptide" evidence="3">
    <location>
        <begin position="1"/>
        <end position="28"/>
    </location>
</feature>
<evidence type="ECO:0000256" key="2">
    <source>
        <dbReference type="SAM" id="Phobius"/>
    </source>
</evidence>
<keyword evidence="2" id="KW-1133">Transmembrane helix</keyword>
<keyword evidence="3" id="KW-0732">Signal</keyword>
<dbReference type="Gene3D" id="3.90.182.10">
    <property type="entry name" value="Toxin - Anthrax Protective Antigen,domain 1"/>
    <property type="match status" value="1"/>
</dbReference>
<keyword evidence="2" id="KW-0812">Transmembrane</keyword>
<dbReference type="Proteomes" id="UP000282454">
    <property type="component" value="Unassembled WGS sequence"/>
</dbReference>
<reference evidence="5 6" key="1">
    <citation type="submission" date="2018-10" db="EMBL/GenBank/DDBJ databases">
        <title>Genomic Encyclopedia of Archaeal and Bacterial Type Strains, Phase II (KMG-II): from individual species to whole genera.</title>
        <authorList>
            <person name="Goeker M."/>
        </authorList>
    </citation>
    <scope>NUCLEOTIDE SEQUENCE [LARGE SCALE GENOMIC DNA]</scope>
    <source>
        <strain evidence="5 6">DSM 45657</strain>
    </source>
</reference>
<evidence type="ECO:0000313" key="6">
    <source>
        <dbReference type="Proteomes" id="UP000282454"/>
    </source>
</evidence>
<organism evidence="5 6">
    <name type="scientific">Actinokineospora cianjurensis</name>
    <dbReference type="NCBI Taxonomy" id="585224"/>
    <lineage>
        <taxon>Bacteria</taxon>
        <taxon>Bacillati</taxon>
        <taxon>Actinomycetota</taxon>
        <taxon>Actinomycetes</taxon>
        <taxon>Pseudonocardiales</taxon>
        <taxon>Pseudonocardiaceae</taxon>
        <taxon>Actinokineospora</taxon>
    </lineage>
</organism>
<dbReference type="InterPro" id="IPR022385">
    <property type="entry name" value="Rhs_assc_core"/>
</dbReference>
<feature type="chain" id="PRO_5019384863" evidence="3">
    <location>
        <begin position="29"/>
        <end position="2051"/>
    </location>
</feature>
<dbReference type="SMART" id="SM00758">
    <property type="entry name" value="PA14"/>
    <property type="match status" value="2"/>
</dbReference>
<name>A0A421B8X4_9PSEU</name>
<dbReference type="PROSITE" id="PS51820">
    <property type="entry name" value="PA14"/>
    <property type="match status" value="2"/>
</dbReference>
<accession>A0A421B8X4</accession>
<feature type="domain" description="PA14" evidence="4">
    <location>
        <begin position="615"/>
        <end position="765"/>
    </location>
</feature>
<sequence length="2051" mass="216823">MKAARVLGAALSLAVVVSGVTAVTPAAAAAPKPGPSTAVDVRTLPLADAPAAAEKRAPAPRVDADFAPLTRAADPGSRFDPARSRVVSRSQFVEEYVNPDGSRTTKQSAEPLNVKDSAGTWQPIDASLEVDGTGRAKAKRHPLNASLAAAADDPSLVAIEVDGARVSLGMDGVAKGRKAKVAGKNADYADVAPDTDLKYEVTASSVKETIVVRKPGRSSWKFTLDTGSLTPRLAGGGIELVDAKGVVKAFMPPVETWDSAGDGKDKAPAQTGGWYGLEQVKGKWVLTVSVDETWLKDPKRVYPVNVDPTFSFAADNSWAYKSDGYSCQHCGARVGNSQSGPSGGDTYWRSAFHYNFSSLSGQNVVGVRMDVSRANGGGYNKAWSTNLYDLNNFSFNGPGPHLAASIVGDVGSFQSTTLTNFVKNAVNTNNWNYWFMLVGTETPGVYSYKNLTATIYVDTGNAPPAPVLSAPADNSVLTSLTPTLAVNSVTDADGDAVKYCFTVATGTDGKSGQVVDSGCVTTPTWTIPEGVLTDGAAYTWKATTASGYSLTPSAWVGHFKVDQRIGDHGPSPVDTVGPVTVNLANGNVSTSASSPTFTTVGGTAGLSFTYNSQQPVATGVKASYFDDVSHAGLINDGQVPVLTRNEPQINADWGTSSPHSPALGADWWLVRWEGWFIPPVTGTYQFAGLHDDGPVVWINNAKVYDVATPRATLDWAAATGVALTQGVAVPIKVELQEMTGNASMKLYTRTTSGGSVPEQIVPSAWLASTDSPALPKGWTLSADLDGSGSTYTEAKVVDQTIVVTDATGAKHTWTKKSAGGYAPPEDEDGTLGLDNTGRITLTQGADVFVFRTDGKLDTQSNVADSRKPAALQNLYNGTPSRLVQIKDPVSNRLHQLYYNRPGEDCYGGASVPSGADALPPAQMLCRIVYWDGTTSRLWYKAGQLFRIEDPGSEITDYTYTNGILTGVRDPLAADWVAVNPGVRDTAATYTAIGYDNTAAVKPVATSVTSPAPSIGASRPAHSYRYDRPNRIAYTDIAGISPAIGFSSKVTYDDADRVLSTTDANGKVSSQTWNVKDLKLTSTDSAGRVSTTVYDAQDRPIDNYGPAPASCFTGQLPTVACASTVPRTSTGYDENINGLSVSWYDNNTLSGAPKVYTTGFGDPTGKLQQTWPGIPTTGIPADFYSLRATGDIVFPAAGTYNLRLFADDGIRVWIDDELIIDSWIGTFPLWRNANVVSTAAGQSKKIRIDYFEVDLGAQLELHWTTPAAVQEVVPGSALRPKHGLTTSTTTFESAGVPDKSSTTRYDQGGMDPTYGQASSTTVGGLTSSSTYEAPGTAYLRKTAKTMPTSAQTTYEYYGDTETRDDPCVAGDNQVNQGGLAKKTTLPTPASGTARVDEQIYDASGRVVAKSTAGDWTCTSYDVRDRAVSVTIPANASAGARTTTQNFAVGGDPLTTSATDYNGTITTQVDLLGRLVAYTDANGVRTETSYNQAGRVTLERVVPANVTDAVQDTTNTYDDTGRVLTTSLDGTVLATATYDAAGELASVTYANGSSLNATGKDTAGRLTSLTWKTSNNATVASTVTRTRAGTIIDESLGGVDARPGLPNFDYDAAGRLTDAWVTDHHYGYDFTSTAPAACPSGKQANAGLNTNRVYLWDETTSGTDDTGYCYDAADRLIATVGTNPVTGIQYNSHGSTTQYTQSGATTVFGWDNADRNILITTTGSDPAAVSYTRDANDRITRRQTTQGDTATDIRYGYTSDGDTADYALNGADKKIITRSILLPGGVLHTWKPVAADRTWDHPTVRGDLSLTTTNAGLQSGSLRAFSPYGEPIGTVNDGVPDNQPGHFDNGWLGQHQRPYEHAGSLSIIQMGARPYSPALGRFLSVDPVEGGGSNDYEYVGGNPINTTDLDGRCWICRKAKAVGNWAWKNRGTVATWVAVGVCIGSIGTGCAVMSGLALAARQHQKYTEGKFTWRGAAADTVNTVLGFGLNRAAGRAFPGTVRLGLRGVFRALGSKIFRPTFVKATLGSLTYSLPGAAMNLGCSLSKKRYQSFC</sequence>
<dbReference type="Pfam" id="PF07691">
    <property type="entry name" value="PA14"/>
    <property type="match status" value="2"/>
</dbReference>
<dbReference type="PANTHER" id="PTHR32305:SF15">
    <property type="entry name" value="PROTEIN RHSA-RELATED"/>
    <property type="match status" value="1"/>
</dbReference>
<evidence type="ECO:0000256" key="1">
    <source>
        <dbReference type="SAM" id="MobiDB-lite"/>
    </source>
</evidence>
<dbReference type="Gene3D" id="2.60.120.380">
    <property type="match status" value="1"/>
</dbReference>
<dbReference type="SUPFAM" id="SSF56988">
    <property type="entry name" value="Anthrax protective antigen"/>
    <property type="match status" value="2"/>
</dbReference>
<dbReference type="NCBIfam" id="TIGR01643">
    <property type="entry name" value="YD_repeat_2x"/>
    <property type="match status" value="2"/>
</dbReference>
<dbReference type="InterPro" id="IPR011658">
    <property type="entry name" value="PA14_dom"/>
</dbReference>
<evidence type="ECO:0000256" key="3">
    <source>
        <dbReference type="SAM" id="SignalP"/>
    </source>
</evidence>